<keyword evidence="11" id="KW-0503">Monooxygenase</keyword>
<keyword evidence="10" id="KW-0408">Iron</keyword>
<gene>
    <name evidence="13" type="ORF">PR048_023051</name>
</gene>
<dbReference type="InterPro" id="IPR001128">
    <property type="entry name" value="Cyt_P450"/>
</dbReference>
<protein>
    <recommendedName>
        <fullName evidence="15">Cytochrome P450</fullName>
    </recommendedName>
</protein>
<evidence type="ECO:0000256" key="3">
    <source>
        <dbReference type="ARBA" id="ARBA00004406"/>
    </source>
</evidence>
<name>A0ABQ9GT06_9NEOP</name>
<evidence type="ECO:0000256" key="4">
    <source>
        <dbReference type="ARBA" id="ARBA00010617"/>
    </source>
</evidence>
<comment type="caution">
    <text evidence="13">The sequence shown here is derived from an EMBL/GenBank/DDBJ whole genome shotgun (WGS) entry which is preliminary data.</text>
</comment>
<comment type="similarity">
    <text evidence="4">Belongs to the cytochrome P450 family.</text>
</comment>
<dbReference type="Gene3D" id="1.10.630.10">
    <property type="entry name" value="Cytochrome P450"/>
    <property type="match status" value="1"/>
</dbReference>
<evidence type="ECO:0000256" key="12">
    <source>
        <dbReference type="ARBA" id="ARBA00023136"/>
    </source>
</evidence>
<dbReference type="PANTHER" id="PTHR24292">
    <property type="entry name" value="CYTOCHROME P450"/>
    <property type="match status" value="1"/>
</dbReference>
<keyword evidence="9" id="KW-0560">Oxidoreductase</keyword>
<evidence type="ECO:0000256" key="1">
    <source>
        <dbReference type="ARBA" id="ARBA00001971"/>
    </source>
</evidence>
<keyword evidence="5" id="KW-0349">Heme</keyword>
<dbReference type="InterPro" id="IPR050476">
    <property type="entry name" value="Insect_CytP450_Detox"/>
</dbReference>
<evidence type="ECO:0000256" key="8">
    <source>
        <dbReference type="ARBA" id="ARBA00022848"/>
    </source>
</evidence>
<keyword evidence="7" id="KW-0256">Endoplasmic reticulum</keyword>
<dbReference type="Proteomes" id="UP001159363">
    <property type="component" value="Chromosome 8"/>
</dbReference>
<reference evidence="13 14" key="1">
    <citation type="submission" date="2023-02" db="EMBL/GenBank/DDBJ databases">
        <title>LHISI_Scaffold_Assembly.</title>
        <authorList>
            <person name="Stuart O.P."/>
            <person name="Cleave R."/>
            <person name="Magrath M.J.L."/>
            <person name="Mikheyev A.S."/>
        </authorList>
    </citation>
    <scope>NUCLEOTIDE SEQUENCE [LARGE SCALE GENOMIC DNA]</scope>
    <source>
        <strain evidence="13">Daus_M_001</strain>
        <tissue evidence="13">Leg muscle</tissue>
    </source>
</reference>
<keyword evidence="14" id="KW-1185">Reference proteome</keyword>
<dbReference type="Pfam" id="PF00067">
    <property type="entry name" value="p450"/>
    <property type="match status" value="1"/>
</dbReference>
<evidence type="ECO:0000256" key="10">
    <source>
        <dbReference type="ARBA" id="ARBA00023004"/>
    </source>
</evidence>
<evidence type="ECO:0000256" key="2">
    <source>
        <dbReference type="ARBA" id="ARBA00004174"/>
    </source>
</evidence>
<evidence type="ECO:0000256" key="5">
    <source>
        <dbReference type="ARBA" id="ARBA00022617"/>
    </source>
</evidence>
<evidence type="ECO:0000313" key="13">
    <source>
        <dbReference type="EMBL" id="KAJ8875158.1"/>
    </source>
</evidence>
<evidence type="ECO:0000256" key="11">
    <source>
        <dbReference type="ARBA" id="ARBA00023033"/>
    </source>
</evidence>
<dbReference type="EMBL" id="JARBHB010000009">
    <property type="protein sequence ID" value="KAJ8875158.1"/>
    <property type="molecule type" value="Genomic_DNA"/>
</dbReference>
<dbReference type="SUPFAM" id="SSF48264">
    <property type="entry name" value="Cytochrome P450"/>
    <property type="match status" value="1"/>
</dbReference>
<evidence type="ECO:0000256" key="9">
    <source>
        <dbReference type="ARBA" id="ARBA00023002"/>
    </source>
</evidence>
<evidence type="ECO:0008006" key="15">
    <source>
        <dbReference type="Google" id="ProtNLM"/>
    </source>
</evidence>
<comment type="cofactor">
    <cofactor evidence="1">
        <name>heme</name>
        <dbReference type="ChEBI" id="CHEBI:30413"/>
    </cofactor>
</comment>
<keyword evidence="12" id="KW-0472">Membrane</keyword>
<keyword evidence="8" id="KW-0492">Microsome</keyword>
<accession>A0ABQ9GT06</accession>
<dbReference type="InterPro" id="IPR036396">
    <property type="entry name" value="Cyt_P450_sf"/>
</dbReference>
<organism evidence="13 14">
    <name type="scientific">Dryococelus australis</name>
    <dbReference type="NCBI Taxonomy" id="614101"/>
    <lineage>
        <taxon>Eukaryota</taxon>
        <taxon>Metazoa</taxon>
        <taxon>Ecdysozoa</taxon>
        <taxon>Arthropoda</taxon>
        <taxon>Hexapoda</taxon>
        <taxon>Insecta</taxon>
        <taxon>Pterygota</taxon>
        <taxon>Neoptera</taxon>
        <taxon>Polyneoptera</taxon>
        <taxon>Phasmatodea</taxon>
        <taxon>Verophasmatodea</taxon>
        <taxon>Anareolatae</taxon>
        <taxon>Phasmatidae</taxon>
        <taxon>Eurycanthinae</taxon>
        <taxon>Dryococelus</taxon>
    </lineage>
</organism>
<proteinExistence type="inferred from homology"/>
<sequence length="446" mass="49960">MMIGWGKIVTPFMAEPLVLLQYLSSRSSLGQQRVVAARDETIPEIILLGVIHLYMSRNYRYWKRKGVAFLEPQPFIGNLKPLLILKESPGTFLAKMYDMKPGAPYLGFFIFDRPALLLRDPDMIQKVLATGFRHFRDRFTSADEHRDPLGARNVFVAKGRLWRRLRTRLAAAFTSGNLRLHFPAAEKIALQLRDHLAAHRGRPADVKVHAAQPKHCTPIQHLVRRSEGASGSRVNVVLIVPAILFFKHAVSHQVDLEWGFRKFVSKVGLEQPVTSVRHQSIDHVTNSQSEVAINSIRSSKPWQALTFDGRTGECPDLCSTAVIETDGRAEGGLDATGLLQILPSHERTVCVQEATARAATDVVCCCVLGLDGASLADTRSECREQGRRTVRFSLPRAVDVLACLFAPAIMTIRRCKLFHRTSDAFFRYLLVDNNLSRGKHSCYSAQ</sequence>
<evidence type="ECO:0000256" key="7">
    <source>
        <dbReference type="ARBA" id="ARBA00022824"/>
    </source>
</evidence>
<evidence type="ECO:0000313" key="14">
    <source>
        <dbReference type="Proteomes" id="UP001159363"/>
    </source>
</evidence>
<evidence type="ECO:0000256" key="6">
    <source>
        <dbReference type="ARBA" id="ARBA00022723"/>
    </source>
</evidence>
<comment type="subcellular location">
    <subcellularLocation>
        <location evidence="3">Endoplasmic reticulum membrane</location>
        <topology evidence="3">Peripheral membrane protein</topology>
    </subcellularLocation>
    <subcellularLocation>
        <location evidence="2">Microsome membrane</location>
        <topology evidence="2">Peripheral membrane protein</topology>
    </subcellularLocation>
</comment>
<dbReference type="PANTHER" id="PTHR24292:SF45">
    <property type="entry name" value="CYTOCHROME P450 6G1-RELATED"/>
    <property type="match status" value="1"/>
</dbReference>
<keyword evidence="6" id="KW-0479">Metal-binding</keyword>